<keyword evidence="2" id="KW-1185">Reference proteome</keyword>
<gene>
    <name evidence="1" type="ORF">ACFQ21_03590</name>
</gene>
<protein>
    <recommendedName>
        <fullName evidence="3">STAS/SEC14 domain-containing protein</fullName>
    </recommendedName>
</protein>
<comment type="caution">
    <text evidence="1">The sequence shown here is derived from an EMBL/GenBank/DDBJ whole genome shotgun (WGS) entry which is preliminary data.</text>
</comment>
<accession>A0ABW3JYZ2</accession>
<reference evidence="2" key="1">
    <citation type="journal article" date="2019" name="Int. J. Syst. Evol. Microbiol.">
        <title>The Global Catalogue of Microorganisms (GCM) 10K type strain sequencing project: providing services to taxonomists for standard genome sequencing and annotation.</title>
        <authorList>
            <consortium name="The Broad Institute Genomics Platform"/>
            <consortium name="The Broad Institute Genome Sequencing Center for Infectious Disease"/>
            <person name="Wu L."/>
            <person name="Ma J."/>
        </authorList>
    </citation>
    <scope>NUCLEOTIDE SEQUENCE [LARGE SCALE GENOMIC DNA]</scope>
    <source>
        <strain evidence="2">CCUG 58938</strain>
    </source>
</reference>
<organism evidence="1 2">
    <name type="scientific">Ohtaekwangia kribbensis</name>
    <dbReference type="NCBI Taxonomy" id="688913"/>
    <lineage>
        <taxon>Bacteria</taxon>
        <taxon>Pseudomonadati</taxon>
        <taxon>Bacteroidota</taxon>
        <taxon>Cytophagia</taxon>
        <taxon>Cytophagales</taxon>
        <taxon>Fulvivirgaceae</taxon>
        <taxon>Ohtaekwangia</taxon>
    </lineage>
</organism>
<dbReference type="RefSeq" id="WP_377574956.1">
    <property type="nucleotide sequence ID" value="NZ_JBHTKA010000001.1"/>
</dbReference>
<dbReference type="EMBL" id="JBHTKA010000001">
    <property type="protein sequence ID" value="MFD0998370.1"/>
    <property type="molecule type" value="Genomic_DNA"/>
</dbReference>
<evidence type="ECO:0000313" key="1">
    <source>
        <dbReference type="EMBL" id="MFD0998370.1"/>
    </source>
</evidence>
<proteinExistence type="predicted"/>
<sequence length="130" mass="14870">MSLVKISDNKYYIISISPEKNRAYLKILGFWRNPEAVPDYLKHWTAAVSRLKRGFTLLTDASEMKTHPKEVVKLHEQAQAILLKAGVVKVAEILRDDDLAEMQLNAVAKTTQFPKQNFKSVEEAEAWLDQ</sequence>
<evidence type="ECO:0008006" key="3">
    <source>
        <dbReference type="Google" id="ProtNLM"/>
    </source>
</evidence>
<name>A0ABW3JYZ2_9BACT</name>
<dbReference type="Proteomes" id="UP001597112">
    <property type="component" value="Unassembled WGS sequence"/>
</dbReference>
<evidence type="ECO:0000313" key="2">
    <source>
        <dbReference type="Proteomes" id="UP001597112"/>
    </source>
</evidence>